<keyword evidence="8 10" id="KW-0472">Membrane</keyword>
<feature type="transmembrane region" description="Helical" evidence="10">
    <location>
        <begin position="45"/>
        <end position="68"/>
    </location>
</feature>
<feature type="transmembrane region" description="Helical" evidence="10">
    <location>
        <begin position="149"/>
        <end position="170"/>
    </location>
</feature>
<comment type="subcellular location">
    <subcellularLocation>
        <location evidence="1">Cell membrane</location>
        <topology evidence="1">Multi-pass membrane protein</topology>
    </subcellularLocation>
</comment>
<feature type="transmembrane region" description="Helical" evidence="10">
    <location>
        <begin position="469"/>
        <end position="487"/>
    </location>
</feature>
<comment type="similarity">
    <text evidence="2 9">Belongs to the sodium:solute symporter (SSF) (TC 2.A.21) family.</text>
</comment>
<evidence type="ECO:0000256" key="10">
    <source>
        <dbReference type="SAM" id="Phobius"/>
    </source>
</evidence>
<dbReference type="InterPro" id="IPR050277">
    <property type="entry name" value="Sodium:Solute_Symporter"/>
</dbReference>
<feature type="transmembrane region" description="Helical" evidence="10">
    <location>
        <begin position="427"/>
        <end position="449"/>
    </location>
</feature>
<keyword evidence="5 10" id="KW-0812">Transmembrane</keyword>
<evidence type="ECO:0000256" key="3">
    <source>
        <dbReference type="ARBA" id="ARBA00022448"/>
    </source>
</evidence>
<evidence type="ECO:0000313" key="12">
    <source>
        <dbReference type="Proteomes" id="UP000216498"/>
    </source>
</evidence>
<organism evidence="11 12">
    <name type="scientific">Virgibacillus indicus</name>
    <dbReference type="NCBI Taxonomy" id="2024554"/>
    <lineage>
        <taxon>Bacteria</taxon>
        <taxon>Bacillati</taxon>
        <taxon>Bacillota</taxon>
        <taxon>Bacilli</taxon>
        <taxon>Bacillales</taxon>
        <taxon>Bacillaceae</taxon>
        <taxon>Virgibacillus</taxon>
    </lineage>
</organism>
<accession>A0A265N6B2</accession>
<dbReference type="InterPro" id="IPR001734">
    <property type="entry name" value="Na/solute_symporter"/>
</dbReference>
<feature type="transmembrane region" description="Helical" evidence="10">
    <location>
        <begin position="116"/>
        <end position="143"/>
    </location>
</feature>
<dbReference type="InterPro" id="IPR038377">
    <property type="entry name" value="Na/Glc_symporter_sf"/>
</dbReference>
<dbReference type="PROSITE" id="PS50283">
    <property type="entry name" value="NA_SOLUT_SYMP_3"/>
    <property type="match status" value="1"/>
</dbReference>
<dbReference type="Pfam" id="PF00474">
    <property type="entry name" value="SSF"/>
    <property type="match status" value="1"/>
</dbReference>
<name>A0A265N6B2_9BACI</name>
<proteinExistence type="inferred from homology"/>
<gene>
    <name evidence="11" type="ORF">CIL03_15785</name>
</gene>
<dbReference type="Proteomes" id="UP000216498">
    <property type="component" value="Unassembled WGS sequence"/>
</dbReference>
<comment type="caution">
    <text evidence="11">The sequence shown here is derived from an EMBL/GenBank/DDBJ whole genome shotgun (WGS) entry which is preliminary data.</text>
</comment>
<dbReference type="CDD" id="cd11480">
    <property type="entry name" value="SLC5sbd_u4"/>
    <property type="match status" value="1"/>
</dbReference>
<sequence>MDTTVVILFLAIVLLTLVITFFAAKQTKSTGDFYTAGGGLTGWQNGLAIAGDYLSAASFLGIAGAIALNGFDGFFYSIGFLIAYLVVLFLVAEPLRNLGKYTLADMINSRFDKKKIRGAAALSTITIVLFYMIAQLVGAGALIQLLFEIDYWIAVLIVGVMMTIYVLFGGMIATSWVQITKAVLLMAGMVIISFLVLMKFNFNISAMFTEVKTATSHGADYLKPGLKYDDGLGTISLMIALVLGTSGLPHILMRFFTVKDARTARSSVITATWTIGIFYILTLFLGFGAAIFVGESQILGANPGGNMAAPLLAEAIGGNILFAFISAVAFATILAVVAGLVLSGASAFAHDIYGQIIKKGNVTDREQMLAARYAALAVSVVSILLALGAQNLNVAFLVSLAFCIAASANLPVILYTVYWKRFNSQGAIMAILFGLISALVLVSISPSVFSPVEGAALFVGNPIFPLENPAIVSVPLGFLGGYLGTIFSKENDLKRYAEVKVKANTGYRKSS</sequence>
<evidence type="ECO:0000256" key="1">
    <source>
        <dbReference type="ARBA" id="ARBA00004651"/>
    </source>
</evidence>
<keyword evidence="7 10" id="KW-1133">Transmembrane helix</keyword>
<evidence type="ECO:0000256" key="8">
    <source>
        <dbReference type="ARBA" id="ARBA00023136"/>
    </source>
</evidence>
<dbReference type="RefSeq" id="WP_094886854.1">
    <property type="nucleotide sequence ID" value="NZ_NPMS01000009.1"/>
</dbReference>
<feature type="transmembrane region" description="Helical" evidence="10">
    <location>
        <begin position="268"/>
        <end position="293"/>
    </location>
</feature>
<dbReference type="AlphaFoldDB" id="A0A265N6B2"/>
<dbReference type="PANTHER" id="PTHR48086">
    <property type="entry name" value="SODIUM/PROLINE SYMPORTER-RELATED"/>
    <property type="match status" value="1"/>
</dbReference>
<keyword evidence="12" id="KW-1185">Reference proteome</keyword>
<feature type="transmembrane region" description="Helical" evidence="10">
    <location>
        <begin position="369"/>
        <end position="388"/>
    </location>
</feature>
<evidence type="ECO:0000256" key="5">
    <source>
        <dbReference type="ARBA" id="ARBA00022692"/>
    </source>
</evidence>
<feature type="transmembrane region" description="Helical" evidence="10">
    <location>
        <begin position="74"/>
        <end position="95"/>
    </location>
</feature>
<dbReference type="PANTHER" id="PTHR48086:SF6">
    <property type="entry name" value="CATION_ACETATE SYMPORTER ACTP"/>
    <property type="match status" value="1"/>
</dbReference>
<feature type="transmembrane region" description="Helical" evidence="10">
    <location>
        <begin position="232"/>
        <end position="256"/>
    </location>
</feature>
<reference evidence="11 12" key="1">
    <citation type="submission" date="2017-08" db="EMBL/GenBank/DDBJ databases">
        <title>Virgibacillus indicus sp. nov. and Virgibacillus profoundi sp. nov, two moderately halophilic bacteria isolated from marine sediment by using the Microfluidic Streak Plate.</title>
        <authorList>
            <person name="Xu B."/>
            <person name="Hu B."/>
            <person name="Wang J."/>
            <person name="Zhu Y."/>
            <person name="Huang L."/>
            <person name="Du W."/>
            <person name="Huang Y."/>
        </authorList>
    </citation>
    <scope>NUCLEOTIDE SEQUENCE [LARGE SCALE GENOMIC DNA]</scope>
    <source>
        <strain evidence="11 12">IO3-P2-C2</strain>
    </source>
</reference>
<keyword evidence="4" id="KW-1003">Cell membrane</keyword>
<dbReference type="EMBL" id="NPMS01000009">
    <property type="protein sequence ID" value="OZU87552.1"/>
    <property type="molecule type" value="Genomic_DNA"/>
</dbReference>
<dbReference type="NCBIfam" id="TIGR00813">
    <property type="entry name" value="sss"/>
    <property type="match status" value="1"/>
</dbReference>
<dbReference type="GO" id="GO:0015293">
    <property type="term" value="F:symporter activity"/>
    <property type="evidence" value="ECO:0007669"/>
    <property type="project" value="UniProtKB-KW"/>
</dbReference>
<dbReference type="GO" id="GO:0015123">
    <property type="term" value="F:acetate transmembrane transporter activity"/>
    <property type="evidence" value="ECO:0007669"/>
    <property type="project" value="TreeGrafter"/>
</dbReference>
<feature type="transmembrane region" description="Helical" evidence="10">
    <location>
        <begin position="182"/>
        <end position="202"/>
    </location>
</feature>
<dbReference type="Gene3D" id="1.20.1730.10">
    <property type="entry name" value="Sodium/glucose cotransporter"/>
    <property type="match status" value="1"/>
</dbReference>
<evidence type="ECO:0000256" key="6">
    <source>
        <dbReference type="ARBA" id="ARBA00022847"/>
    </source>
</evidence>
<feature type="transmembrane region" description="Helical" evidence="10">
    <location>
        <begin position="394"/>
        <end position="415"/>
    </location>
</feature>
<feature type="transmembrane region" description="Helical" evidence="10">
    <location>
        <begin position="320"/>
        <end position="348"/>
    </location>
</feature>
<evidence type="ECO:0000256" key="2">
    <source>
        <dbReference type="ARBA" id="ARBA00006434"/>
    </source>
</evidence>
<evidence type="ECO:0000313" key="11">
    <source>
        <dbReference type="EMBL" id="OZU87552.1"/>
    </source>
</evidence>
<keyword evidence="6" id="KW-0769">Symport</keyword>
<evidence type="ECO:0000256" key="4">
    <source>
        <dbReference type="ARBA" id="ARBA00022475"/>
    </source>
</evidence>
<dbReference type="GO" id="GO:0006847">
    <property type="term" value="P:plasma membrane acetate transport"/>
    <property type="evidence" value="ECO:0007669"/>
    <property type="project" value="TreeGrafter"/>
</dbReference>
<keyword evidence="3" id="KW-0813">Transport</keyword>
<dbReference type="OrthoDB" id="9814523at2"/>
<evidence type="ECO:0000256" key="7">
    <source>
        <dbReference type="ARBA" id="ARBA00022989"/>
    </source>
</evidence>
<evidence type="ECO:0000256" key="9">
    <source>
        <dbReference type="RuleBase" id="RU362091"/>
    </source>
</evidence>
<feature type="transmembrane region" description="Helical" evidence="10">
    <location>
        <begin position="6"/>
        <end position="24"/>
    </location>
</feature>
<dbReference type="GO" id="GO:0005886">
    <property type="term" value="C:plasma membrane"/>
    <property type="evidence" value="ECO:0007669"/>
    <property type="project" value="UniProtKB-SubCell"/>
</dbReference>
<protein>
    <submittedName>
        <fullName evidence="11">Cation acetate symporter</fullName>
    </submittedName>
</protein>